<dbReference type="RefSeq" id="WP_309481613.1">
    <property type="nucleotide sequence ID" value="NZ_CP133720.1"/>
</dbReference>
<protein>
    <submittedName>
        <fullName evidence="1">Uncharacterized protein</fullName>
    </submittedName>
</protein>
<proteinExistence type="predicted"/>
<evidence type="ECO:0000313" key="1">
    <source>
        <dbReference type="EMBL" id="WMW80120.1"/>
    </source>
</evidence>
<name>A0ABY9RFX5_9BURK</name>
<keyword evidence="2" id="KW-1185">Reference proteome</keyword>
<evidence type="ECO:0000313" key="2">
    <source>
        <dbReference type="Proteomes" id="UP001181355"/>
    </source>
</evidence>
<sequence length="360" mass="40503">MFTFEDLRIIGDGYLPDDQYDRALAALNGLAGIFGKKWIEDEIVIQRFDDHVIIAAMGSDKLYGGVHDIQKMISVWEDIQELDNLPGFQDLLKKLNKKLDFDNVDLELSVIADLSRCGAEIQLEPMNGNGQSKADCQFRLARGLPWIYVEITRKMQATAEKLIDTRGEELAELVSKINPERRCVIALKENVNDEQYAKIVSWLKTCPAEGEFENLALFFSVPHGVNDTIRALEYAPPPRSVRQFGGAFGSNAFGIAYLHIPNLGAKDKLVQKIPQLPSNEIGILVIDLTRVANGVNDWTNQICFDETNSHCSAIIFIQDFLSSNGPIRRTTILQNPAPKIPLDQNLLEFLSKFKDMRTTY</sequence>
<dbReference type="Proteomes" id="UP001181355">
    <property type="component" value="Chromosome"/>
</dbReference>
<dbReference type="EMBL" id="CP133720">
    <property type="protein sequence ID" value="WMW80120.1"/>
    <property type="molecule type" value="Genomic_DNA"/>
</dbReference>
<accession>A0ABY9RFX5</accession>
<reference evidence="1" key="1">
    <citation type="submission" date="2023-09" db="EMBL/GenBank/DDBJ databases">
        <title>Undibacterium sp. 20NA77.5 isolated from freshwater.</title>
        <authorList>
            <person name="Le V."/>
            <person name="Ko S.-R."/>
            <person name="Ahn C.-Y."/>
            <person name="Oh H.-M."/>
        </authorList>
    </citation>
    <scope>NUCLEOTIDE SEQUENCE</scope>
    <source>
        <strain evidence="1">20NA77.5</strain>
    </source>
</reference>
<gene>
    <name evidence="1" type="ORF">RF679_15925</name>
</gene>
<organism evidence="1 2">
    <name type="scientific">Undibacterium cyanobacteriorum</name>
    <dbReference type="NCBI Taxonomy" id="3073561"/>
    <lineage>
        <taxon>Bacteria</taxon>
        <taxon>Pseudomonadati</taxon>
        <taxon>Pseudomonadota</taxon>
        <taxon>Betaproteobacteria</taxon>
        <taxon>Burkholderiales</taxon>
        <taxon>Oxalobacteraceae</taxon>
        <taxon>Undibacterium</taxon>
    </lineage>
</organism>